<organism evidence="1 2">
    <name type="scientific">Bacillus amyloliquefaciens</name>
    <name type="common">Bacillus velezensis</name>
    <dbReference type="NCBI Taxonomy" id="1390"/>
    <lineage>
        <taxon>Bacteria</taxon>
        <taxon>Bacillati</taxon>
        <taxon>Bacillota</taxon>
        <taxon>Bacilli</taxon>
        <taxon>Bacillales</taxon>
        <taxon>Bacillaceae</taxon>
        <taxon>Bacillus</taxon>
        <taxon>Bacillus amyloliquefaciens group</taxon>
    </lineage>
</organism>
<name>A0AAP7N9B5_BACAM</name>
<comment type="caution">
    <text evidence="1">The sequence shown here is derived from an EMBL/GenBank/DDBJ whole genome shotgun (WGS) entry which is preliminary data.</text>
</comment>
<dbReference type="RefSeq" id="WP_071347344.1">
    <property type="nucleotide sequence ID" value="NZ_MOEA01000002.1"/>
</dbReference>
<dbReference type="EMBL" id="MOEA01000002">
    <property type="protein sequence ID" value="OIK21193.1"/>
    <property type="molecule type" value="Genomic_DNA"/>
</dbReference>
<sequence length="276" mass="32585">MPIWTSRLHEHKNNLISLHGTRIFNNKDKEEYIEQAERLIKNLVPSHYHCYFLCIVSYEAPISRVQQYRKLWRAVQSEFECMTGEKGREHKFQSINTCEFYGVMKIKPADIRQYLYLLEEYPSQFRMIFSEHDIEKVDKALSQVDGNEEGTDFSSISLNQSVYIELESFECDYDLTLYVNDEINQSIKNSLLIDTDRFAEVLKTYSHLYIGAALSMKLPRQWEEESIDNWIFMEDIDGEVTVANIAEHHFPCFKLKKFDDFSSGKYIGNLGEYLQK</sequence>
<reference evidence="1 2" key="1">
    <citation type="submission" date="2016-10" db="EMBL/GenBank/DDBJ databases">
        <authorList>
            <person name="Marach S."/>
            <person name="Prathuangwong S."/>
            <person name="Takikawa Y."/>
            <person name="Dohra H."/>
        </authorList>
    </citation>
    <scope>NUCLEOTIDE SEQUENCE [LARGE SCALE GENOMIC DNA]</scope>
    <source>
        <strain evidence="1 2">K2</strain>
    </source>
</reference>
<proteinExistence type="predicted"/>
<evidence type="ECO:0000313" key="1">
    <source>
        <dbReference type="EMBL" id="OIK21193.1"/>
    </source>
</evidence>
<dbReference type="Proteomes" id="UP000180036">
    <property type="component" value="Unassembled WGS sequence"/>
</dbReference>
<evidence type="ECO:0000313" key="2">
    <source>
        <dbReference type="Proteomes" id="UP000180036"/>
    </source>
</evidence>
<dbReference type="AlphaFoldDB" id="A0AAP7N9B5"/>
<gene>
    <name evidence="1" type="ORF">BKP66_06355</name>
</gene>
<accession>A0AAP7N9B5</accession>
<protein>
    <submittedName>
        <fullName evidence="1">Uncharacterized protein</fullName>
    </submittedName>
</protein>